<keyword evidence="2" id="KW-0732">Signal</keyword>
<evidence type="ECO:0000256" key="2">
    <source>
        <dbReference type="SAM" id="SignalP"/>
    </source>
</evidence>
<feature type="signal peptide" evidence="2">
    <location>
        <begin position="1"/>
        <end position="26"/>
    </location>
</feature>
<proteinExistence type="predicted"/>
<sequence length="144" mass="15120">MKKMSKILPGVLSGLFLLSFAGAVLAQTQKPDQAPPKLDKLEESAADPALSVGKPEPKNKITEKRNNAGKVMEVQVKSGKSNYTLKADPEVGNAPKGTVQGNANRAPQWTILEFGGKKESKEVEQPPVLPPAPAQAVPASAAGK</sequence>
<reference evidence="3 4" key="1">
    <citation type="submission" date="2021-04" db="EMBL/GenBank/DDBJ databases">
        <title>novel species isolated from subtropical streams in China.</title>
        <authorList>
            <person name="Lu H."/>
        </authorList>
    </citation>
    <scope>NUCLEOTIDE SEQUENCE [LARGE SCALE GENOMIC DNA]</scope>
    <source>
        <strain evidence="3 4">FT147W</strain>
    </source>
</reference>
<gene>
    <name evidence="3" type="ORF">KDM87_11050</name>
</gene>
<feature type="compositionally biased region" description="Low complexity" evidence="1">
    <location>
        <begin position="134"/>
        <end position="144"/>
    </location>
</feature>
<evidence type="ECO:0000256" key="1">
    <source>
        <dbReference type="SAM" id="MobiDB-lite"/>
    </source>
</evidence>
<dbReference type="Proteomes" id="UP000682982">
    <property type="component" value="Unassembled WGS sequence"/>
</dbReference>
<name>A0ABS5H343_9BURK</name>
<protein>
    <recommendedName>
        <fullName evidence="5">DUF2782 domain-containing protein</fullName>
    </recommendedName>
</protein>
<dbReference type="EMBL" id="JAGSPK010000003">
    <property type="protein sequence ID" value="MBR7793136.1"/>
    <property type="molecule type" value="Genomic_DNA"/>
</dbReference>
<feature type="region of interest" description="Disordered" evidence="1">
    <location>
        <begin position="29"/>
        <end position="65"/>
    </location>
</feature>
<accession>A0ABS5H343</accession>
<feature type="chain" id="PRO_5047369081" description="DUF2782 domain-containing protein" evidence="2">
    <location>
        <begin position="27"/>
        <end position="144"/>
    </location>
</feature>
<comment type="caution">
    <text evidence="3">The sequence shown here is derived from an EMBL/GenBank/DDBJ whole genome shotgun (WGS) entry which is preliminary data.</text>
</comment>
<feature type="region of interest" description="Disordered" evidence="1">
    <location>
        <begin position="80"/>
        <end position="144"/>
    </location>
</feature>
<evidence type="ECO:0000313" key="4">
    <source>
        <dbReference type="Proteomes" id="UP000682982"/>
    </source>
</evidence>
<organism evidence="3 4">
    <name type="scientific">Undibacterium rivi</name>
    <dbReference type="NCBI Taxonomy" id="2828729"/>
    <lineage>
        <taxon>Bacteria</taxon>
        <taxon>Pseudomonadati</taxon>
        <taxon>Pseudomonadota</taxon>
        <taxon>Betaproteobacteria</taxon>
        <taxon>Burkholderiales</taxon>
        <taxon>Oxalobacteraceae</taxon>
        <taxon>Undibacterium</taxon>
    </lineage>
</organism>
<evidence type="ECO:0008006" key="5">
    <source>
        <dbReference type="Google" id="ProtNLM"/>
    </source>
</evidence>
<feature type="compositionally biased region" description="Basic and acidic residues" evidence="1">
    <location>
        <begin position="55"/>
        <end position="65"/>
    </location>
</feature>
<evidence type="ECO:0000313" key="3">
    <source>
        <dbReference type="EMBL" id="MBR7793136.1"/>
    </source>
</evidence>
<keyword evidence="4" id="KW-1185">Reference proteome</keyword>
<feature type="compositionally biased region" description="Basic and acidic residues" evidence="1">
    <location>
        <begin position="115"/>
        <end position="124"/>
    </location>
</feature>